<dbReference type="RefSeq" id="WP_138987326.1">
    <property type="nucleotide sequence ID" value="NZ_CP043869.1"/>
</dbReference>
<name>A0A5P1RBR0_9GAMM</name>
<sequence length="122" mass="14315">MKIKKSNVAMVEKWIDIQLAKDDKFPFDQDESSKASKKHLKALKAWRKCTRNAKEVREWCDEWLDEEYTEKLWSSIEKNRSHKADQTLKLTQDAYERITAEADELDLSPSELIISLLPSDKS</sequence>
<organism evidence="1 2">
    <name type="scientific">Neptunomonas concharum</name>
    <dbReference type="NCBI Taxonomy" id="1031538"/>
    <lineage>
        <taxon>Bacteria</taxon>
        <taxon>Pseudomonadati</taxon>
        <taxon>Pseudomonadota</taxon>
        <taxon>Gammaproteobacteria</taxon>
        <taxon>Oceanospirillales</taxon>
        <taxon>Oceanospirillaceae</taxon>
        <taxon>Neptunomonas</taxon>
    </lineage>
</organism>
<evidence type="ECO:0000313" key="2">
    <source>
        <dbReference type="Proteomes" id="UP000324760"/>
    </source>
</evidence>
<gene>
    <name evidence="1" type="ORF">F0U83_08290</name>
</gene>
<dbReference type="Proteomes" id="UP000324760">
    <property type="component" value="Chromosome"/>
</dbReference>
<protein>
    <submittedName>
        <fullName evidence="1">Uncharacterized protein</fullName>
    </submittedName>
</protein>
<dbReference type="OrthoDB" id="6120310at2"/>
<dbReference type="KEGG" id="ncu:F0U83_08290"/>
<keyword evidence="2" id="KW-1185">Reference proteome</keyword>
<reference evidence="1 2" key="1">
    <citation type="journal article" date="2019" name="Biochem. Eng. J.">
        <title>Metabolic engineering of the marine bacteria Neptunomonas concharum for the production of acetoin and meso-2,3-butanediol from acetate.</title>
        <authorList>
            <person name="Li W."/>
            <person name="Pu N."/>
            <person name="Liu C.-X."/>
            <person name="Yuan Q.-P."/>
            <person name="Li Z.-J."/>
        </authorList>
    </citation>
    <scope>NUCLEOTIDE SEQUENCE [LARGE SCALE GENOMIC DNA]</scope>
    <source>
        <strain evidence="1 2">JCM17730</strain>
    </source>
</reference>
<accession>A0A5P1RBR0</accession>
<dbReference type="AlphaFoldDB" id="A0A5P1RBR0"/>
<proteinExistence type="predicted"/>
<dbReference type="EMBL" id="CP043869">
    <property type="protein sequence ID" value="QEQ96715.1"/>
    <property type="molecule type" value="Genomic_DNA"/>
</dbReference>
<evidence type="ECO:0000313" key="1">
    <source>
        <dbReference type="EMBL" id="QEQ96715.1"/>
    </source>
</evidence>